<reference evidence="2 3" key="1">
    <citation type="submission" date="2023-03" db="EMBL/GenBank/DDBJ databases">
        <title>Paludisphaera mucosa sp. nov. a novel planctomycete from northern fen.</title>
        <authorList>
            <person name="Ivanova A."/>
        </authorList>
    </citation>
    <scope>NUCLEOTIDE SEQUENCE [LARGE SCALE GENOMIC DNA]</scope>
    <source>
        <strain evidence="2 3">Pla2</strain>
    </source>
</reference>
<evidence type="ECO:0000256" key="1">
    <source>
        <dbReference type="SAM" id="MobiDB-lite"/>
    </source>
</evidence>
<proteinExistence type="predicted"/>
<accession>A0ABT6F531</accession>
<dbReference type="RefSeq" id="WP_277858970.1">
    <property type="nucleotide sequence ID" value="NZ_JARRAG010000001.1"/>
</dbReference>
<protein>
    <submittedName>
        <fullName evidence="2">Uncharacterized protein</fullName>
    </submittedName>
</protein>
<gene>
    <name evidence="2" type="ORF">PZE19_02305</name>
</gene>
<evidence type="ECO:0000313" key="3">
    <source>
        <dbReference type="Proteomes" id="UP001216907"/>
    </source>
</evidence>
<evidence type="ECO:0000313" key="2">
    <source>
        <dbReference type="EMBL" id="MDG3002606.1"/>
    </source>
</evidence>
<comment type="caution">
    <text evidence="2">The sequence shown here is derived from an EMBL/GenBank/DDBJ whole genome shotgun (WGS) entry which is preliminary data.</text>
</comment>
<feature type="region of interest" description="Disordered" evidence="1">
    <location>
        <begin position="1"/>
        <end position="26"/>
    </location>
</feature>
<sequence length="389" mass="41431">MFARPRHPTVRRPRTSRRPAFEPLEGRQLMTLGPEMIYPINTTNHTARFSDNATSSGGSSVVVWSQSNNEPGFSIRAQRFNSFGTKLGPEFIVGSSNQSMYSPAVAMDDLGGFVVTWTQQLANGDSDALAQRFDSNGNHAGGLIEVGVGRAREGYSDVATDRLGNFVISYNRQLAKISTDVVAKRYDRGGQLLGVLDVAVGTVADAQASIAMNPDGRFDIAWERGSSGTQHDILLKRFTAGGGLLGTHFISTNAADDRDASVSMDNAGNAVVAWCRAGDIKARRVGLDGALGAEVGIAGTTAFEYKPAVALRRGGGGFVVAYEVQARSGGNRTRVAEVSFTNTVSTVDIGVRSDPALSIDWFGNYLLTYTSYVSIAAGDIWGRRGSLSA</sequence>
<dbReference type="EMBL" id="JARRAG010000001">
    <property type="protein sequence ID" value="MDG3002606.1"/>
    <property type="molecule type" value="Genomic_DNA"/>
</dbReference>
<organism evidence="2 3">
    <name type="scientific">Paludisphaera mucosa</name>
    <dbReference type="NCBI Taxonomy" id="3030827"/>
    <lineage>
        <taxon>Bacteria</taxon>
        <taxon>Pseudomonadati</taxon>
        <taxon>Planctomycetota</taxon>
        <taxon>Planctomycetia</taxon>
        <taxon>Isosphaerales</taxon>
        <taxon>Isosphaeraceae</taxon>
        <taxon>Paludisphaera</taxon>
    </lineage>
</organism>
<keyword evidence="3" id="KW-1185">Reference proteome</keyword>
<dbReference type="Proteomes" id="UP001216907">
    <property type="component" value="Unassembled WGS sequence"/>
</dbReference>
<name>A0ABT6F531_9BACT</name>
<feature type="compositionally biased region" description="Basic residues" evidence="1">
    <location>
        <begin position="1"/>
        <end position="17"/>
    </location>
</feature>